<dbReference type="EC" id="2.7.3.-" evidence="4"/>
<dbReference type="GO" id="GO:0003677">
    <property type="term" value="F:DNA binding"/>
    <property type="evidence" value="ECO:0007669"/>
    <property type="project" value="UniProtKB-KW"/>
</dbReference>
<dbReference type="Proteomes" id="UP000002010">
    <property type="component" value="Chromosome"/>
</dbReference>
<dbReference type="PANTHER" id="PTHR44591:SF25">
    <property type="entry name" value="CHEMOTAXIS TWO-COMPONENT RESPONSE REGULATOR"/>
    <property type="match status" value="1"/>
</dbReference>
<dbReference type="eggNOG" id="COG2197">
    <property type="taxonomic scope" value="Bacteria"/>
</dbReference>
<dbReference type="RefSeq" id="WP_012698609.1">
    <property type="nucleotide sequence ID" value="NC_012559.1"/>
</dbReference>
<dbReference type="GeneID" id="75110680"/>
<dbReference type="InterPro" id="IPR011006">
    <property type="entry name" value="CheY-like_superfamily"/>
</dbReference>
<accession>C1D6B1</accession>
<sequence length="221" mass="24321">MSIPLAQARILIVDDLLLVRALLARVLTGMGTQPERLLQATDGNSAIRVIHEHYIDAIVCDVEMTPMNGLELLAHIRAGQTATRPNIPFVFLSCHDDPLHRLAAEALLADGFLAKPLRPADIEAMVWHLLSHKRPRSDPLHHMATTFMSPPVPAVSLPSGKRTRVGRLRAGDLLTQNLVTADGRLLLAAGHRLTRAMVTALQQHHVHYGLYWLDVQPQATG</sequence>
<dbReference type="EMBL" id="CP001154">
    <property type="protein sequence ID" value="ACO76146.1"/>
    <property type="molecule type" value="Genomic_DNA"/>
</dbReference>
<dbReference type="GO" id="GO:0000160">
    <property type="term" value="P:phosphorelay signal transduction system"/>
    <property type="evidence" value="ECO:0007669"/>
    <property type="project" value="InterPro"/>
</dbReference>
<dbReference type="PANTHER" id="PTHR44591">
    <property type="entry name" value="STRESS RESPONSE REGULATOR PROTEIN 1"/>
    <property type="match status" value="1"/>
</dbReference>
<keyword evidence="4" id="KW-0808">Transferase</keyword>
<evidence type="ECO:0000259" key="3">
    <source>
        <dbReference type="PROSITE" id="PS50110"/>
    </source>
</evidence>
<dbReference type="KEGG" id="lhk:LHK_03168"/>
<evidence type="ECO:0000256" key="1">
    <source>
        <dbReference type="ARBA" id="ARBA00022553"/>
    </source>
</evidence>
<name>C1D6B1_LARHH</name>
<dbReference type="STRING" id="557598.LHK_03168"/>
<dbReference type="PROSITE" id="PS50110">
    <property type="entry name" value="RESPONSE_REGULATORY"/>
    <property type="match status" value="1"/>
</dbReference>
<dbReference type="HOGENOM" id="CLU_1249342_0_0_4"/>
<dbReference type="GO" id="GO:0016740">
    <property type="term" value="F:transferase activity"/>
    <property type="evidence" value="ECO:0007669"/>
    <property type="project" value="UniProtKB-KW"/>
</dbReference>
<dbReference type="SUPFAM" id="SSF52172">
    <property type="entry name" value="CheY-like"/>
    <property type="match status" value="1"/>
</dbReference>
<keyword evidence="5" id="KW-1185">Reference proteome</keyword>
<protein>
    <submittedName>
        <fullName evidence="4">DNA-binding response regulator</fullName>
        <ecNumber evidence="4">2.7.3.-</ecNumber>
    </submittedName>
</protein>
<keyword evidence="1 2" id="KW-0597">Phosphoprotein</keyword>
<dbReference type="Gene3D" id="3.40.50.2300">
    <property type="match status" value="1"/>
</dbReference>
<evidence type="ECO:0000256" key="2">
    <source>
        <dbReference type="PROSITE-ProRule" id="PRU00169"/>
    </source>
</evidence>
<gene>
    <name evidence="4" type="ordered locus">LHK_03168</name>
</gene>
<feature type="domain" description="Response regulatory" evidence="3">
    <location>
        <begin position="9"/>
        <end position="130"/>
    </location>
</feature>
<dbReference type="InterPro" id="IPR050595">
    <property type="entry name" value="Bact_response_regulator"/>
</dbReference>
<organism evidence="4 5">
    <name type="scientific">Laribacter hongkongensis (strain HLHK9)</name>
    <dbReference type="NCBI Taxonomy" id="557598"/>
    <lineage>
        <taxon>Bacteria</taxon>
        <taxon>Pseudomonadati</taxon>
        <taxon>Pseudomonadota</taxon>
        <taxon>Betaproteobacteria</taxon>
        <taxon>Neisseriales</taxon>
        <taxon>Aquaspirillaceae</taxon>
        <taxon>Laribacter</taxon>
    </lineage>
</organism>
<proteinExistence type="predicted"/>
<dbReference type="SMART" id="SM00448">
    <property type="entry name" value="REC"/>
    <property type="match status" value="1"/>
</dbReference>
<dbReference type="AlphaFoldDB" id="C1D6B1"/>
<reference evidence="4 5" key="1">
    <citation type="journal article" date="2009" name="PLoS Genet.">
        <title>The complete genome and proteome of Laribacter hongkongensis reveal potential mechanisms for adaptations to different temperatures and habitats.</title>
        <authorList>
            <person name="Woo P.C."/>
            <person name="Lau S.K."/>
            <person name="Tse H."/>
            <person name="Teng J.L."/>
            <person name="Curreem S.O."/>
            <person name="Tsang A.K."/>
            <person name="Fan R.Y."/>
            <person name="Wong G.K."/>
            <person name="Huang Y."/>
            <person name="Loman N.J."/>
            <person name="Snyder L.A."/>
            <person name="Cai J.J."/>
            <person name="Huang J.D."/>
            <person name="Mak W."/>
            <person name="Pallen M.J."/>
            <person name="Lok S."/>
            <person name="Yuen K.Y."/>
        </authorList>
    </citation>
    <scope>NUCLEOTIDE SEQUENCE [LARGE SCALE GENOMIC DNA]</scope>
    <source>
        <strain evidence="4 5">HLHK9</strain>
    </source>
</reference>
<evidence type="ECO:0000313" key="5">
    <source>
        <dbReference type="Proteomes" id="UP000002010"/>
    </source>
</evidence>
<feature type="modified residue" description="4-aspartylphosphate" evidence="2">
    <location>
        <position position="61"/>
    </location>
</feature>
<dbReference type="InterPro" id="IPR001789">
    <property type="entry name" value="Sig_transdc_resp-reg_receiver"/>
</dbReference>
<keyword evidence="4" id="KW-0238">DNA-binding</keyword>
<dbReference type="CDD" id="cd00156">
    <property type="entry name" value="REC"/>
    <property type="match status" value="1"/>
</dbReference>
<evidence type="ECO:0000313" key="4">
    <source>
        <dbReference type="EMBL" id="ACO76146.1"/>
    </source>
</evidence>
<dbReference type="Pfam" id="PF00072">
    <property type="entry name" value="Response_reg"/>
    <property type="match status" value="1"/>
</dbReference>